<proteinExistence type="predicted"/>
<reference evidence="2 3" key="1">
    <citation type="journal article" date="2014" name="Proc. Natl. Acad. Sci. U.S.A.">
        <title>Trajectory and genomic determinants of fungal-pathogen speciation and host adaptation.</title>
        <authorList>
            <person name="Hu X."/>
            <person name="Xiao G."/>
            <person name="Zheng P."/>
            <person name="Shang Y."/>
            <person name="Su Y."/>
            <person name="Zhang X."/>
            <person name="Liu X."/>
            <person name="Zhan S."/>
            <person name="St Leger R.J."/>
            <person name="Wang C."/>
        </authorList>
    </citation>
    <scope>NUCLEOTIDE SEQUENCE [LARGE SCALE GENOMIC DNA]</scope>
    <source>
        <strain evidence="2 3">ARSEF 977</strain>
    </source>
</reference>
<feature type="domain" description="Carboxylesterase type B" evidence="1">
    <location>
        <begin position="13"/>
        <end position="297"/>
    </location>
</feature>
<keyword evidence="3" id="KW-1185">Reference proteome</keyword>
<evidence type="ECO:0000313" key="2">
    <source>
        <dbReference type="EMBL" id="KID84922.1"/>
    </source>
</evidence>
<dbReference type="InterPro" id="IPR029058">
    <property type="entry name" value="AB_hydrolase_fold"/>
</dbReference>
<protein>
    <submittedName>
        <fullName evidence="2">Lipase 3</fullName>
    </submittedName>
</protein>
<dbReference type="AlphaFoldDB" id="A0A0B4GYX0"/>
<dbReference type="Proteomes" id="UP000031192">
    <property type="component" value="Unassembled WGS sequence"/>
</dbReference>
<gene>
    <name evidence="2" type="ORF">MGU_07889</name>
</gene>
<name>A0A0B4GYX0_METGA</name>
<dbReference type="Pfam" id="PF00135">
    <property type="entry name" value="COesterase"/>
    <property type="match status" value="1"/>
</dbReference>
<sequence length="324" mass="36479">MALKGGNAIYKGKPLFRGAMMDSGTGVPADPVDSPQAQAVYETVLKAAGCDGAKNDTLSCLRGVPYDTFFNAVTKPFPSAIGFYGSKISFPPRSDGRVLLASPEQIAANGSYHHVPMIVGDQEDEGTLFAIYQESIKTDDDLVKYFADNYYPRATKEQLSELVGTYSKAGDEGGSPFRTGTENALYPKYKQISAMLGDTTFTLARRRFLDWTNNAHPETPSWSYLASYLHGLPYLGTYHTSDINQVFNGMPPSPATISNRRYYFNFLYDLDPNGKHRERHNWPQWRDNLTLMWFKTQFESDYTPDTFRTDQYNSFVELSDVLRQ</sequence>
<accession>A0A0B4GYX0</accession>
<evidence type="ECO:0000313" key="3">
    <source>
        <dbReference type="Proteomes" id="UP000031192"/>
    </source>
</evidence>
<organism evidence="2 3">
    <name type="scientific">Metarhizium guizhouense (strain ARSEF 977)</name>
    <dbReference type="NCBI Taxonomy" id="1276136"/>
    <lineage>
        <taxon>Eukaryota</taxon>
        <taxon>Fungi</taxon>
        <taxon>Dikarya</taxon>
        <taxon>Ascomycota</taxon>
        <taxon>Pezizomycotina</taxon>
        <taxon>Sordariomycetes</taxon>
        <taxon>Hypocreomycetidae</taxon>
        <taxon>Hypocreales</taxon>
        <taxon>Clavicipitaceae</taxon>
        <taxon>Metarhizium</taxon>
    </lineage>
</organism>
<dbReference type="SUPFAM" id="SSF53474">
    <property type="entry name" value="alpha/beta-Hydrolases"/>
    <property type="match status" value="1"/>
</dbReference>
<dbReference type="InterPro" id="IPR050309">
    <property type="entry name" value="Type-B_Carboxylest/Lipase"/>
</dbReference>
<dbReference type="InterPro" id="IPR002018">
    <property type="entry name" value="CarbesteraseB"/>
</dbReference>
<comment type="caution">
    <text evidence="2">The sequence shown here is derived from an EMBL/GenBank/DDBJ whole genome shotgun (WGS) entry which is preliminary data.</text>
</comment>
<dbReference type="Gene3D" id="3.40.50.1820">
    <property type="entry name" value="alpha/beta hydrolase"/>
    <property type="match status" value="1"/>
</dbReference>
<dbReference type="PANTHER" id="PTHR11559">
    <property type="entry name" value="CARBOXYLESTERASE"/>
    <property type="match status" value="1"/>
</dbReference>
<dbReference type="HOGENOM" id="CLU_006586_10_0_1"/>
<dbReference type="EMBL" id="AZNH01000036">
    <property type="protein sequence ID" value="KID84922.1"/>
    <property type="molecule type" value="Genomic_DNA"/>
</dbReference>
<evidence type="ECO:0000259" key="1">
    <source>
        <dbReference type="Pfam" id="PF00135"/>
    </source>
</evidence>